<gene>
    <name evidence="5" type="ORF">MERR_LOCUS15357</name>
</gene>
<protein>
    <recommendedName>
        <fullName evidence="4">DNA-directed RNA polymerase subunit</fullName>
    </recommendedName>
</protein>
<dbReference type="GO" id="GO:0000428">
    <property type="term" value="C:DNA-directed RNA polymerase complex"/>
    <property type="evidence" value="ECO:0007669"/>
    <property type="project" value="UniProtKB-KW"/>
</dbReference>
<name>A0A6D2IR77_9BRAS</name>
<keyword evidence="4" id="KW-0539">Nucleus</keyword>
<keyword evidence="3 4" id="KW-0804">Transcription</keyword>
<comment type="caution">
    <text evidence="5">The sequence shown here is derived from an EMBL/GenBank/DDBJ whole genome shotgun (WGS) entry which is preliminary data.</text>
</comment>
<proteinExistence type="predicted"/>
<organism evidence="5 6">
    <name type="scientific">Microthlaspi erraticum</name>
    <dbReference type="NCBI Taxonomy" id="1685480"/>
    <lineage>
        <taxon>Eukaryota</taxon>
        <taxon>Viridiplantae</taxon>
        <taxon>Streptophyta</taxon>
        <taxon>Embryophyta</taxon>
        <taxon>Tracheophyta</taxon>
        <taxon>Spermatophyta</taxon>
        <taxon>Magnoliopsida</taxon>
        <taxon>eudicotyledons</taxon>
        <taxon>Gunneridae</taxon>
        <taxon>Pentapetalae</taxon>
        <taxon>rosids</taxon>
        <taxon>malvids</taxon>
        <taxon>Brassicales</taxon>
        <taxon>Brassicaceae</taxon>
        <taxon>Coluteocarpeae</taxon>
        <taxon>Microthlaspi</taxon>
    </lineage>
</organism>
<dbReference type="GO" id="GO:0006352">
    <property type="term" value="P:DNA-templated transcription initiation"/>
    <property type="evidence" value="ECO:0007669"/>
    <property type="project" value="UniProtKB-UniRule"/>
</dbReference>
<evidence type="ECO:0000313" key="5">
    <source>
        <dbReference type="EMBL" id="CAA7028122.1"/>
    </source>
</evidence>
<dbReference type="PANTHER" id="PTHR12709">
    <property type="entry name" value="DNA-DIRECTED RNA POLYMERASE II, III"/>
    <property type="match status" value="1"/>
</dbReference>
<dbReference type="SUPFAM" id="SSF50249">
    <property type="entry name" value="Nucleic acid-binding proteins"/>
    <property type="match status" value="1"/>
</dbReference>
<sequence>MFSEVELARNVVLCPNHFESGQPLHQLILEKVLRGLMDERSCEEHGFFLGITAVKSIGEGKKRYFKNVNDDNDPGIVVTVFLVSFMCRTFLPVRGEIMEGIVDKVFATGVFISSGPLRYAYLSAIKMPRYRYVPASQTEEEPYFLRDDLSRIAVGVVVRFKVLAVRFKQGEERWRDNEFYVLAYLEGNDTLGPVSLAGSEDSLI</sequence>
<accession>A0A6D2IR77</accession>
<keyword evidence="2 4" id="KW-0240">DNA-directed RNA polymerase</keyword>
<dbReference type="GO" id="GO:0003697">
    <property type="term" value="F:single-stranded DNA binding"/>
    <property type="evidence" value="ECO:0007669"/>
    <property type="project" value="TreeGrafter"/>
</dbReference>
<dbReference type="OrthoDB" id="1162399at2759"/>
<evidence type="ECO:0000256" key="2">
    <source>
        <dbReference type="ARBA" id="ARBA00022478"/>
    </source>
</evidence>
<dbReference type="GO" id="GO:0003727">
    <property type="term" value="F:single-stranded RNA binding"/>
    <property type="evidence" value="ECO:0007669"/>
    <property type="project" value="TreeGrafter"/>
</dbReference>
<dbReference type="InterPro" id="IPR012340">
    <property type="entry name" value="NA-bd_OB-fold"/>
</dbReference>
<keyword evidence="6" id="KW-1185">Reference proteome</keyword>
<dbReference type="GO" id="GO:0005634">
    <property type="term" value="C:nucleus"/>
    <property type="evidence" value="ECO:0007669"/>
    <property type="project" value="UniProtKB-SubCell"/>
</dbReference>
<dbReference type="AlphaFoldDB" id="A0A6D2IR77"/>
<dbReference type="Proteomes" id="UP000467841">
    <property type="component" value="Unassembled WGS sequence"/>
</dbReference>
<dbReference type="SUPFAM" id="SSF88798">
    <property type="entry name" value="N-terminal, heterodimerisation domain of RBP7 (RpoE)"/>
    <property type="match status" value="1"/>
</dbReference>
<dbReference type="InterPro" id="IPR036898">
    <property type="entry name" value="RNA_pol_Rpb7-like_N_sf"/>
</dbReference>
<comment type="function">
    <text evidence="4">DNA-dependent RNA polymerase which catalyzes the transcription of DNA into RNA using the four ribonucleoside triphosphates as substrates.</text>
</comment>
<reference evidence="5" key="1">
    <citation type="submission" date="2020-01" db="EMBL/GenBank/DDBJ databases">
        <authorList>
            <person name="Mishra B."/>
        </authorList>
    </citation>
    <scope>NUCLEOTIDE SEQUENCE [LARGE SCALE GENOMIC DNA]</scope>
</reference>
<dbReference type="PANTHER" id="PTHR12709:SF6">
    <property type="entry name" value="DNA-DIRECTED RNA POLYMERASE SUBUNIT 7-LIKE PROTEIN"/>
    <property type="match status" value="1"/>
</dbReference>
<dbReference type="InterPro" id="IPR045113">
    <property type="entry name" value="Rpb7-like"/>
</dbReference>
<comment type="subcellular location">
    <subcellularLocation>
        <location evidence="1 4">Nucleus</location>
    </subcellularLocation>
</comment>
<evidence type="ECO:0000256" key="1">
    <source>
        <dbReference type="ARBA" id="ARBA00004123"/>
    </source>
</evidence>
<dbReference type="Gene3D" id="3.30.1490.120">
    <property type="entry name" value="RNA polymerase Rpb7-like, N-terminal domain"/>
    <property type="match status" value="1"/>
</dbReference>
<dbReference type="EMBL" id="CACVBM020001063">
    <property type="protein sequence ID" value="CAA7028122.1"/>
    <property type="molecule type" value="Genomic_DNA"/>
</dbReference>
<evidence type="ECO:0000313" key="6">
    <source>
        <dbReference type="Proteomes" id="UP000467841"/>
    </source>
</evidence>
<evidence type="ECO:0000256" key="3">
    <source>
        <dbReference type="ARBA" id="ARBA00023163"/>
    </source>
</evidence>
<evidence type="ECO:0000256" key="4">
    <source>
        <dbReference type="RuleBase" id="RU369086"/>
    </source>
</evidence>
<dbReference type="Gene3D" id="2.40.50.140">
    <property type="entry name" value="Nucleic acid-binding proteins"/>
    <property type="match status" value="1"/>
</dbReference>